<proteinExistence type="predicted"/>
<accession>A0A0A9G594</accession>
<protein>
    <submittedName>
        <fullName evidence="1">Uncharacterized protein</fullName>
    </submittedName>
</protein>
<organism evidence="1">
    <name type="scientific">Arundo donax</name>
    <name type="common">Giant reed</name>
    <name type="synonym">Donax arundinaceus</name>
    <dbReference type="NCBI Taxonomy" id="35708"/>
    <lineage>
        <taxon>Eukaryota</taxon>
        <taxon>Viridiplantae</taxon>
        <taxon>Streptophyta</taxon>
        <taxon>Embryophyta</taxon>
        <taxon>Tracheophyta</taxon>
        <taxon>Spermatophyta</taxon>
        <taxon>Magnoliopsida</taxon>
        <taxon>Liliopsida</taxon>
        <taxon>Poales</taxon>
        <taxon>Poaceae</taxon>
        <taxon>PACMAD clade</taxon>
        <taxon>Arundinoideae</taxon>
        <taxon>Arundineae</taxon>
        <taxon>Arundo</taxon>
    </lineage>
</organism>
<evidence type="ECO:0000313" key="1">
    <source>
        <dbReference type="EMBL" id="JAE15843.1"/>
    </source>
</evidence>
<name>A0A0A9G594_ARUDO</name>
<sequence length="32" mass="3507">MVTLHNEAIILKCAKIRKSIAGKIVDKITKGN</sequence>
<reference evidence="1" key="2">
    <citation type="journal article" date="2015" name="Data Brief">
        <title>Shoot transcriptome of the giant reed, Arundo donax.</title>
        <authorList>
            <person name="Barrero R.A."/>
            <person name="Guerrero F.D."/>
            <person name="Moolhuijzen P."/>
            <person name="Goolsby J.A."/>
            <person name="Tidwell J."/>
            <person name="Bellgard S.E."/>
            <person name="Bellgard M.I."/>
        </authorList>
    </citation>
    <scope>NUCLEOTIDE SEQUENCE</scope>
    <source>
        <tissue evidence="1">Shoot tissue taken approximately 20 cm above the soil surface</tissue>
    </source>
</reference>
<dbReference type="AlphaFoldDB" id="A0A0A9G594"/>
<reference evidence="1" key="1">
    <citation type="submission" date="2014-09" db="EMBL/GenBank/DDBJ databases">
        <authorList>
            <person name="Magalhaes I.L.F."/>
            <person name="Oliveira U."/>
            <person name="Santos F.R."/>
            <person name="Vidigal T.H.D.A."/>
            <person name="Brescovit A.D."/>
            <person name="Santos A.J."/>
        </authorList>
    </citation>
    <scope>NUCLEOTIDE SEQUENCE</scope>
    <source>
        <tissue evidence="1">Shoot tissue taken approximately 20 cm above the soil surface</tissue>
    </source>
</reference>
<dbReference type="EMBL" id="GBRH01182053">
    <property type="protein sequence ID" value="JAE15843.1"/>
    <property type="molecule type" value="Transcribed_RNA"/>
</dbReference>